<accession>A0ABD6S347</accession>
<dbReference type="EMBL" id="NTYF01000190">
    <property type="protein sequence ID" value="PER42602.1"/>
    <property type="molecule type" value="Genomic_DNA"/>
</dbReference>
<name>A0ABD6S347_BACTU</name>
<comment type="caution">
    <text evidence="2">The sequence shown here is derived from an EMBL/GenBank/DDBJ whole genome shotgun (WGS) entry which is preliminary data.</text>
</comment>
<organism evidence="2 3">
    <name type="scientific">Bacillus thuringiensis</name>
    <dbReference type="NCBI Taxonomy" id="1428"/>
    <lineage>
        <taxon>Bacteria</taxon>
        <taxon>Bacillati</taxon>
        <taxon>Bacillota</taxon>
        <taxon>Bacilli</taxon>
        <taxon>Bacillales</taxon>
        <taxon>Bacillaceae</taxon>
        <taxon>Bacillus</taxon>
        <taxon>Bacillus cereus group</taxon>
    </lineage>
</organism>
<protein>
    <recommendedName>
        <fullName evidence="1">Lantibiotic dehydratase N-terminal domain-containing protein</fullName>
    </recommendedName>
</protein>
<proteinExistence type="predicted"/>
<sequence>MIHNNIFYRKTNHKYKNYKAYLGLHNGLDRSYREYKQIMKENQLFQQVITDKLSEYIGNLPEEQHKKLILNFKRDLYNDRGNIRKKHDSVSEILYPGLNTEISSYLDMKDEENCREGKFYDTFEQTYLKEKSHILKDLQQDNHLLLQTKLINPSIYSKLLEMVNTEPENHNKKQRKMDNFLYNYYSRVYLKPSPFAELASTGSIKLDEGGEVPTNDENHEHMSVNHAIIMAGFEKFTMNLDVMKTLTYRLNETIIQKEGKYYFTIFTSSDKGSLYKNRQSLSTIKKNKYIDELLNAYSDKKVMNWNQITTYLPVEIANEYIYKLIFSGALIKEQKLLITDQHKFIDSFIKLIPTIDKYKELINILKEIDMLEQQRFSWDNFNKLTKVVGEFIAFFGLINFKEEDYVLVDSLVVKDTSNNKQAIECIKNKQQNFNELAEFIGIFDISTRCKMNALKILNNEYNGYFVPKDARELSEFLRKLSSQLFINDDYWLESFGYFDMENEHNLNDPIFKIKQKVIEYLMTKYEKAHNHINFSKEFVEKCTDDLKRIVGELHKSRAFFTQVSEQDIVINHIYKGYGVYNRRFQYYRHNSNPSYGTDGELYDIPMSFGFNANIRLMSPNTLELPIGENYHLGENNIRWLDIGFRTSKKSQEIEMFNLHTGNVIYPNFLGSLITVALPSLVAVFNAITLNDSIYFDFGDVLLRNIIANGKDAKEIIKTPRITFINEQFILSRKKFYIPTHTLKEILSTKEDVSSQWLKVKAYFKENALPEDFYIKDIFLKYDKNSEVLKDKPQYININSVLSFKLFKKIILKKEAIVFEEPKPISPKNANNYVTEYIVETND</sequence>
<reference evidence="2 3" key="1">
    <citation type="submission" date="2017-09" db="EMBL/GenBank/DDBJ databases">
        <title>Large-scale bioinformatics analysis of Bacillus genomes uncovers conserved roles of natural products in bacterial physiology.</title>
        <authorList>
            <consortium name="Agbiome Team Llc"/>
            <person name="Bleich R.M."/>
            <person name="Kirk G.J."/>
            <person name="Santa Maria K.C."/>
            <person name="Allen S.E."/>
            <person name="Farag S."/>
            <person name="Shank E.A."/>
            <person name="Bowers A."/>
        </authorList>
    </citation>
    <scope>NUCLEOTIDE SEQUENCE [LARGE SCALE GENOMIC DNA]</scope>
    <source>
        <strain evidence="2 3">AFS005140</strain>
    </source>
</reference>
<feature type="domain" description="Lantibiotic dehydratase N-terminal" evidence="1">
    <location>
        <begin position="152"/>
        <end position="369"/>
    </location>
</feature>
<dbReference type="RefSeq" id="WP_098223292.1">
    <property type="nucleotide sequence ID" value="NZ_NTVJ01000137.1"/>
</dbReference>
<dbReference type="AlphaFoldDB" id="A0ABD6S347"/>
<evidence type="ECO:0000259" key="1">
    <source>
        <dbReference type="Pfam" id="PF04738"/>
    </source>
</evidence>
<dbReference type="Proteomes" id="UP000219897">
    <property type="component" value="Unassembled WGS sequence"/>
</dbReference>
<dbReference type="Pfam" id="PF04738">
    <property type="entry name" value="Lant_dehydr_N"/>
    <property type="match status" value="1"/>
</dbReference>
<gene>
    <name evidence="2" type="ORF">CN495_32505</name>
</gene>
<evidence type="ECO:0000313" key="3">
    <source>
        <dbReference type="Proteomes" id="UP000219897"/>
    </source>
</evidence>
<dbReference type="InterPro" id="IPR006827">
    <property type="entry name" value="Lant_deHydtase_N"/>
</dbReference>
<evidence type="ECO:0000313" key="2">
    <source>
        <dbReference type="EMBL" id="PER42602.1"/>
    </source>
</evidence>